<name>A0ABT3SY09_9GAMM</name>
<evidence type="ECO:0000256" key="11">
    <source>
        <dbReference type="PROSITE-ProRule" id="PRU01360"/>
    </source>
</evidence>
<dbReference type="Pfam" id="PF00593">
    <property type="entry name" value="TonB_dep_Rec_b-barrel"/>
    <property type="match status" value="1"/>
</dbReference>
<keyword evidence="16" id="KW-1185">Reference proteome</keyword>
<dbReference type="PROSITE" id="PS52016">
    <property type="entry name" value="TONB_DEPENDENT_REC_3"/>
    <property type="match status" value="1"/>
</dbReference>
<evidence type="ECO:0000256" key="6">
    <source>
        <dbReference type="ARBA" id="ARBA00023004"/>
    </source>
</evidence>
<evidence type="ECO:0000256" key="9">
    <source>
        <dbReference type="ARBA" id="ARBA00023136"/>
    </source>
</evidence>
<keyword evidence="10 11" id="KW-0998">Cell outer membrane</keyword>
<gene>
    <name evidence="15" type="ORF">EYC87_11495</name>
</gene>
<feature type="domain" description="TonB-dependent receptor-like beta-barrel" evidence="13">
    <location>
        <begin position="298"/>
        <end position="747"/>
    </location>
</feature>
<reference evidence="15" key="1">
    <citation type="submission" date="2019-02" db="EMBL/GenBank/DDBJ databases">
        <authorList>
            <person name="Li S.-H."/>
        </authorList>
    </citation>
    <scope>NUCLEOTIDE SEQUENCE</scope>
    <source>
        <strain evidence="15">IMCC8485</strain>
    </source>
</reference>
<evidence type="ECO:0000256" key="1">
    <source>
        <dbReference type="ARBA" id="ARBA00004571"/>
    </source>
</evidence>
<dbReference type="Gene3D" id="2.40.170.20">
    <property type="entry name" value="TonB-dependent receptor, beta-barrel domain"/>
    <property type="match status" value="1"/>
</dbReference>
<evidence type="ECO:0000256" key="2">
    <source>
        <dbReference type="ARBA" id="ARBA00022448"/>
    </source>
</evidence>
<keyword evidence="3 11" id="KW-1134">Transmembrane beta strand</keyword>
<evidence type="ECO:0000256" key="7">
    <source>
        <dbReference type="ARBA" id="ARBA00023065"/>
    </source>
</evidence>
<protein>
    <submittedName>
        <fullName evidence="15">TonB-dependent receptor</fullName>
    </submittedName>
</protein>
<evidence type="ECO:0000256" key="12">
    <source>
        <dbReference type="RuleBase" id="RU003357"/>
    </source>
</evidence>
<keyword evidence="7" id="KW-0406">Ion transport</keyword>
<dbReference type="InterPro" id="IPR000531">
    <property type="entry name" value="Beta-barrel_TonB"/>
</dbReference>
<dbReference type="InterPro" id="IPR039426">
    <property type="entry name" value="TonB-dep_rcpt-like"/>
</dbReference>
<dbReference type="PANTHER" id="PTHR32552:SF81">
    <property type="entry name" value="TONB-DEPENDENT OUTER MEMBRANE RECEPTOR"/>
    <property type="match status" value="1"/>
</dbReference>
<feature type="domain" description="TonB-dependent receptor plug" evidence="14">
    <location>
        <begin position="77"/>
        <end position="185"/>
    </location>
</feature>
<evidence type="ECO:0000313" key="15">
    <source>
        <dbReference type="EMBL" id="MCX2974207.1"/>
    </source>
</evidence>
<evidence type="ECO:0000256" key="4">
    <source>
        <dbReference type="ARBA" id="ARBA00022496"/>
    </source>
</evidence>
<organism evidence="15 16">
    <name type="scientific">Candidatus Seongchinamella marina</name>
    <dbReference type="NCBI Taxonomy" id="2518990"/>
    <lineage>
        <taxon>Bacteria</taxon>
        <taxon>Pseudomonadati</taxon>
        <taxon>Pseudomonadota</taxon>
        <taxon>Gammaproteobacteria</taxon>
        <taxon>Cellvibrionales</taxon>
        <taxon>Halieaceae</taxon>
        <taxon>Seongchinamella</taxon>
    </lineage>
</organism>
<evidence type="ECO:0000256" key="8">
    <source>
        <dbReference type="ARBA" id="ARBA00023077"/>
    </source>
</evidence>
<dbReference type="Pfam" id="PF07715">
    <property type="entry name" value="Plug"/>
    <property type="match status" value="1"/>
</dbReference>
<keyword evidence="4" id="KW-0410">Iron transport</keyword>
<dbReference type="RefSeq" id="WP_279253009.1">
    <property type="nucleotide sequence ID" value="NZ_SHNP01000004.1"/>
</dbReference>
<dbReference type="PANTHER" id="PTHR32552">
    <property type="entry name" value="FERRICHROME IRON RECEPTOR-RELATED"/>
    <property type="match status" value="1"/>
</dbReference>
<evidence type="ECO:0000313" key="16">
    <source>
        <dbReference type="Proteomes" id="UP001143307"/>
    </source>
</evidence>
<dbReference type="InterPro" id="IPR012910">
    <property type="entry name" value="Plug_dom"/>
</dbReference>
<comment type="similarity">
    <text evidence="11 12">Belongs to the TonB-dependent receptor family.</text>
</comment>
<evidence type="ECO:0000259" key="13">
    <source>
        <dbReference type="Pfam" id="PF00593"/>
    </source>
</evidence>
<proteinExistence type="inferred from homology"/>
<dbReference type="InterPro" id="IPR036942">
    <property type="entry name" value="Beta-barrel_TonB_sf"/>
</dbReference>
<evidence type="ECO:0000256" key="3">
    <source>
        <dbReference type="ARBA" id="ARBA00022452"/>
    </source>
</evidence>
<comment type="caution">
    <text evidence="15">The sequence shown here is derived from an EMBL/GenBank/DDBJ whole genome shotgun (WGS) entry which is preliminary data.</text>
</comment>
<evidence type="ECO:0000256" key="10">
    <source>
        <dbReference type="ARBA" id="ARBA00023237"/>
    </source>
</evidence>
<dbReference type="SUPFAM" id="SSF56935">
    <property type="entry name" value="Porins"/>
    <property type="match status" value="1"/>
</dbReference>
<dbReference type="EMBL" id="SHNP01000004">
    <property type="protein sequence ID" value="MCX2974207.1"/>
    <property type="molecule type" value="Genomic_DNA"/>
</dbReference>
<evidence type="ECO:0000256" key="5">
    <source>
        <dbReference type="ARBA" id="ARBA00022692"/>
    </source>
</evidence>
<evidence type="ECO:0000259" key="14">
    <source>
        <dbReference type="Pfam" id="PF07715"/>
    </source>
</evidence>
<keyword evidence="5 11" id="KW-0812">Transmembrane</keyword>
<dbReference type="Proteomes" id="UP001143307">
    <property type="component" value="Unassembled WGS sequence"/>
</dbReference>
<comment type="subcellular location">
    <subcellularLocation>
        <location evidence="1 11">Cell outer membrane</location>
        <topology evidence="1 11">Multi-pass membrane protein</topology>
    </subcellularLocation>
</comment>
<keyword evidence="15" id="KW-0675">Receptor</keyword>
<sequence length="781" mass="85807">MKNSNSLMKPGTARHALASACSARSSLSSRTSRKTIPAALAAIVAATLAGPTVAIAQESTFALEEVLVTATRRTESIQDVPVSVTSLTTELQEASLRRLDDIQSFTPNVYLRKHSSAPGGLSIAIRGVSSSEYDKSFDPSIGVIMDGLVLGTASGSMMQNFDTKQIEVLRGPQGTLFGKNTTGGVVNIIRGDITMEWGVDASLALGTDGREEVKAVVNVPLIDDTLGMKVMVSSVQSDGYFENVTLDKDVGGDDMQTYGAALLWRPTEDFDLKFHYEVFEDDSDVLTAANGNTPGAFACDLEGVLWPVGCASTDTASDKDNVTGGRESYAEAETEMAILTANWDLDKFLLTSITAYQDKDEQYLNNFDPSPADFLYLNYFNEWEQFSQELRITSQFSDTIQFVGGLYYWDVAYEQYWDVGKLHYNLDRVGAITGVPGGAGFTENTLSTNGQEQETTSIAAFFSGDWNLNDQWTLTAGARYTQEEKDFSGGNGGQFYEDGSPRPDVSAVYQDFDETWSEVTPKVGFSYRPNDDMMVFGSYTEGFKSGGYFGRQSNFVDVDAKYEPEYVNTFELGLKSEWLGGRMIVNPTIFLNSYEDKQESVLIPISLTNVSTVVRNAGELDIFGAELEVLFQVTEAWNLRANYGYLDAEYDSFDADLNGDTVVTDNSGLTPRNTPENSFGITSTYVMQLGNGELSLMGSYRWRDEVYTLAGNEPESLLDSIQNLDATISYSFGENGRYRVSAFGRNITDEREANFAEIGGLTGWYAWNRPASYGMEFAISM</sequence>
<accession>A0ABT3SY09</accession>
<keyword evidence="8 12" id="KW-0798">TonB box</keyword>
<keyword evidence="9 11" id="KW-0472">Membrane</keyword>
<keyword evidence="2 11" id="KW-0813">Transport</keyword>
<keyword evidence="6" id="KW-0408">Iron</keyword>